<evidence type="ECO:0000256" key="3">
    <source>
        <dbReference type="ARBA" id="ARBA00022692"/>
    </source>
</evidence>
<feature type="transmembrane region" description="Helical" evidence="8">
    <location>
        <begin position="122"/>
        <end position="141"/>
    </location>
</feature>
<feature type="domain" description="ABC transmembrane type-1" evidence="9">
    <location>
        <begin position="14"/>
        <end position="293"/>
    </location>
</feature>
<evidence type="ECO:0000256" key="7">
    <source>
        <dbReference type="ARBA" id="ARBA00023136"/>
    </source>
</evidence>
<dbReference type="Gene3D" id="3.40.50.300">
    <property type="entry name" value="P-loop containing nucleotide triphosphate hydrolases"/>
    <property type="match status" value="2"/>
</dbReference>
<keyword evidence="3 8" id="KW-0812">Transmembrane</keyword>
<dbReference type="InterPro" id="IPR050153">
    <property type="entry name" value="Metal_Ion_Import_ABC"/>
</dbReference>
<dbReference type="InterPro" id="IPR003593">
    <property type="entry name" value="AAA+_ATPase"/>
</dbReference>
<dbReference type="GO" id="GO:0005886">
    <property type="term" value="C:plasma membrane"/>
    <property type="evidence" value="ECO:0007669"/>
    <property type="project" value="UniProtKB-SubCell"/>
</dbReference>
<evidence type="ECO:0000313" key="10">
    <source>
        <dbReference type="EMBL" id="TGA97675.1"/>
    </source>
</evidence>
<feature type="transmembrane region" description="Helical" evidence="8">
    <location>
        <begin position="45"/>
        <end position="62"/>
    </location>
</feature>
<evidence type="ECO:0000256" key="5">
    <source>
        <dbReference type="ARBA" id="ARBA00022840"/>
    </source>
</evidence>
<evidence type="ECO:0000256" key="1">
    <source>
        <dbReference type="ARBA" id="ARBA00004651"/>
    </source>
</evidence>
<dbReference type="RefSeq" id="WP_135348885.1">
    <property type="nucleotide sequence ID" value="NZ_SRJD01000012.1"/>
</dbReference>
<feature type="transmembrane region" description="Helical" evidence="8">
    <location>
        <begin position="12"/>
        <end position="33"/>
    </location>
</feature>
<evidence type="ECO:0000256" key="4">
    <source>
        <dbReference type="ARBA" id="ARBA00022741"/>
    </source>
</evidence>
<keyword evidence="11" id="KW-1185">Reference proteome</keyword>
<comment type="subcellular location">
    <subcellularLocation>
        <location evidence="1">Cell membrane</location>
        <topology evidence="1">Multi-pass membrane protein</topology>
    </subcellularLocation>
</comment>
<dbReference type="GO" id="GO:0140359">
    <property type="term" value="F:ABC-type transporter activity"/>
    <property type="evidence" value="ECO:0007669"/>
    <property type="project" value="InterPro"/>
</dbReference>
<name>A0A4Z0GL72_9BACL</name>
<keyword evidence="2" id="KW-0813">Transport</keyword>
<evidence type="ECO:0000256" key="8">
    <source>
        <dbReference type="SAM" id="Phobius"/>
    </source>
</evidence>
<feature type="transmembrane region" description="Helical" evidence="8">
    <location>
        <begin position="236"/>
        <end position="258"/>
    </location>
</feature>
<evidence type="ECO:0000313" key="11">
    <source>
        <dbReference type="Proteomes" id="UP000298347"/>
    </source>
</evidence>
<keyword evidence="5 10" id="KW-0067">ATP-binding</keyword>
<dbReference type="AlphaFoldDB" id="A0A4Z0GL72"/>
<dbReference type="InterPro" id="IPR036640">
    <property type="entry name" value="ABC1_TM_sf"/>
</dbReference>
<feature type="transmembrane region" description="Helical" evidence="8">
    <location>
        <begin position="147"/>
        <end position="165"/>
    </location>
</feature>
<dbReference type="InterPro" id="IPR003439">
    <property type="entry name" value="ABC_transporter-like_ATP-bd"/>
</dbReference>
<dbReference type="SUPFAM" id="SSF52540">
    <property type="entry name" value="P-loop containing nucleoside triphosphate hydrolases"/>
    <property type="match status" value="1"/>
</dbReference>
<sequence length="489" mass="56400">MYQLMRLVSGRTVWLNFICKLINKLIFLCFPIVEMQLIDALVQRNLSGILFYTWISVLFFFLSQGSNYVVDLADGYATKEAWISIYTRLDQKLRNLDIRHSDLTDGSLQQFMGQNYELVKQFITNVPITIIINALYIVGIICCMLTISFPITLVVVIAMPVFLLFSQRFEKRMTVNAKRNVEDMEQMKDYESDQFHLTKEERFLKDKQLPPVNHFFVSYITHMKKKIRTEAIFDNILSYGMLNAIILIGTLMSAFFVYRGNMTIGALSAIQLYTSRFWDPAEFFATIRKQYLSTKPIIESFNHMLNLPVIDFHRESIQSLEIKNYISLDSDGKELHSAISHVFQRGAVSLIRGDNGAGKTTLIESILGLCSRYKGEILINHRPVNRQLADIVYIPADPYISTHGVLSYKNGSYGQKKLTQIRHDLQTDKSVYFFDEPTNFLDTANKESVIRLINDLAEKDKIVIVISHDPFFEDLGNKSELVVSKTDKW</sequence>
<organism evidence="10 11">
    <name type="scientific">Sporolactobacillus shoreae</name>
    <dbReference type="NCBI Taxonomy" id="1465501"/>
    <lineage>
        <taxon>Bacteria</taxon>
        <taxon>Bacillati</taxon>
        <taxon>Bacillota</taxon>
        <taxon>Bacilli</taxon>
        <taxon>Bacillales</taxon>
        <taxon>Sporolactobacillaceae</taxon>
        <taxon>Sporolactobacillus</taxon>
    </lineage>
</organism>
<dbReference type="CDD" id="cd00267">
    <property type="entry name" value="ABC_ATPase"/>
    <property type="match status" value="1"/>
</dbReference>
<evidence type="ECO:0000259" key="9">
    <source>
        <dbReference type="PROSITE" id="PS50929"/>
    </source>
</evidence>
<dbReference type="InterPro" id="IPR027417">
    <property type="entry name" value="P-loop_NTPase"/>
</dbReference>
<gene>
    <name evidence="10" type="ORF">E4665_11270</name>
</gene>
<dbReference type="Pfam" id="PF00664">
    <property type="entry name" value="ABC_membrane"/>
    <property type="match status" value="1"/>
</dbReference>
<dbReference type="EMBL" id="SRJD01000012">
    <property type="protein sequence ID" value="TGA97675.1"/>
    <property type="molecule type" value="Genomic_DNA"/>
</dbReference>
<dbReference type="OrthoDB" id="9784297at2"/>
<accession>A0A4Z0GL72</accession>
<dbReference type="GO" id="GO:0016887">
    <property type="term" value="F:ATP hydrolysis activity"/>
    <property type="evidence" value="ECO:0007669"/>
    <property type="project" value="InterPro"/>
</dbReference>
<dbReference type="Gene3D" id="1.20.1560.10">
    <property type="entry name" value="ABC transporter type 1, transmembrane domain"/>
    <property type="match status" value="1"/>
</dbReference>
<keyword evidence="6 8" id="KW-1133">Transmembrane helix</keyword>
<dbReference type="GO" id="GO:0005524">
    <property type="term" value="F:ATP binding"/>
    <property type="evidence" value="ECO:0007669"/>
    <property type="project" value="UniProtKB-KW"/>
</dbReference>
<reference evidence="10 11" key="1">
    <citation type="journal article" date="2015" name="Int. J. Syst. Evol. Microbiol.">
        <title>Sporolactobacillus shoreae sp. nov. and Sporolactobacillus spathodeae sp. nov., two spore-forming lactic acid bacteria isolated from tree barks in Thailand.</title>
        <authorList>
            <person name="Thamacharoensuk T."/>
            <person name="Kitahara M."/>
            <person name="Ohkuma M."/>
            <person name="Thongchul N."/>
            <person name="Tanasupawat S."/>
        </authorList>
    </citation>
    <scope>NUCLEOTIDE SEQUENCE [LARGE SCALE GENOMIC DNA]</scope>
    <source>
        <strain evidence="10 11">BK92</strain>
    </source>
</reference>
<comment type="caution">
    <text evidence="10">The sequence shown here is derived from an EMBL/GenBank/DDBJ whole genome shotgun (WGS) entry which is preliminary data.</text>
</comment>
<dbReference type="PANTHER" id="PTHR42734">
    <property type="entry name" value="METAL TRANSPORT SYSTEM ATP-BINDING PROTEIN TM_0124-RELATED"/>
    <property type="match status" value="1"/>
</dbReference>
<evidence type="ECO:0000256" key="2">
    <source>
        <dbReference type="ARBA" id="ARBA00022448"/>
    </source>
</evidence>
<proteinExistence type="predicted"/>
<dbReference type="PROSITE" id="PS50929">
    <property type="entry name" value="ABC_TM1F"/>
    <property type="match status" value="1"/>
</dbReference>
<dbReference type="SMART" id="SM00382">
    <property type="entry name" value="AAA"/>
    <property type="match status" value="1"/>
</dbReference>
<dbReference type="Proteomes" id="UP000298347">
    <property type="component" value="Unassembled WGS sequence"/>
</dbReference>
<dbReference type="InterPro" id="IPR011527">
    <property type="entry name" value="ABC1_TM_dom"/>
</dbReference>
<keyword evidence="7 8" id="KW-0472">Membrane</keyword>
<dbReference type="Pfam" id="PF00005">
    <property type="entry name" value="ABC_tran"/>
    <property type="match status" value="1"/>
</dbReference>
<protein>
    <submittedName>
        <fullName evidence="10">ABC transporter ATP-binding protein</fullName>
    </submittedName>
</protein>
<dbReference type="SUPFAM" id="SSF90123">
    <property type="entry name" value="ABC transporter transmembrane region"/>
    <property type="match status" value="1"/>
</dbReference>
<keyword evidence="4" id="KW-0547">Nucleotide-binding</keyword>
<evidence type="ECO:0000256" key="6">
    <source>
        <dbReference type="ARBA" id="ARBA00022989"/>
    </source>
</evidence>